<dbReference type="RefSeq" id="WP_264336056.1">
    <property type="nucleotide sequence ID" value="NZ_CP074441.1"/>
</dbReference>
<dbReference type="SUPFAM" id="SSF52540">
    <property type="entry name" value="P-loop containing nucleoside triphosphate hydrolases"/>
    <property type="match status" value="1"/>
</dbReference>
<organism evidence="1 2">
    <name type="scientific">Weissella ceti</name>
    <dbReference type="NCBI Taxonomy" id="759620"/>
    <lineage>
        <taxon>Bacteria</taxon>
        <taxon>Bacillati</taxon>
        <taxon>Bacillota</taxon>
        <taxon>Bacilli</taxon>
        <taxon>Lactobacillales</taxon>
        <taxon>Lactobacillaceae</taxon>
        <taxon>Weissella</taxon>
    </lineage>
</organism>
<dbReference type="Proteomes" id="UP001526225">
    <property type="component" value="Unassembled WGS sequence"/>
</dbReference>
<accession>A0ABT3E3N5</accession>
<proteinExistence type="predicted"/>
<dbReference type="Pfam" id="PF13479">
    <property type="entry name" value="AAA_24"/>
    <property type="match status" value="1"/>
</dbReference>
<dbReference type="Gene3D" id="3.40.50.300">
    <property type="entry name" value="P-loop containing nucleotide triphosphate hydrolases"/>
    <property type="match status" value="1"/>
</dbReference>
<protein>
    <submittedName>
        <fullName evidence="1">ATP-binding protein</fullName>
    </submittedName>
</protein>
<reference evidence="1 2" key="1">
    <citation type="submission" date="2022-10" db="EMBL/GenBank/DDBJ databases">
        <title>Weissella fermenti sp. nov., isolated from fermented cabbage.</title>
        <authorList>
            <person name="Lee J.K."/>
            <person name="Baek J.H."/>
            <person name="Choi D.G."/>
            <person name="Kim J.M."/>
            <person name="Jeon C.O."/>
        </authorList>
    </citation>
    <scope>NUCLEOTIDE SEQUENCE [LARGE SCALE GENOMIC DNA]</scope>
    <source>
        <strain evidence="1 2">KACC 18534</strain>
    </source>
</reference>
<keyword evidence="2" id="KW-1185">Reference proteome</keyword>
<gene>
    <name evidence="1" type="ORF">OIT44_02940</name>
</gene>
<keyword evidence="1" id="KW-0067">ATP-binding</keyword>
<keyword evidence="1" id="KW-0547">Nucleotide-binding</keyword>
<dbReference type="InterPro" id="IPR027417">
    <property type="entry name" value="P-loop_NTPase"/>
</dbReference>
<dbReference type="EMBL" id="JAOZFE010000002">
    <property type="protein sequence ID" value="MCW0953028.1"/>
    <property type="molecule type" value="Genomic_DNA"/>
</dbReference>
<evidence type="ECO:0000313" key="1">
    <source>
        <dbReference type="EMBL" id="MCW0953028.1"/>
    </source>
</evidence>
<name>A0ABT3E3N5_9LACO</name>
<comment type="caution">
    <text evidence="1">The sequence shown here is derived from an EMBL/GenBank/DDBJ whole genome shotgun (WGS) entry which is preliminary data.</text>
</comment>
<evidence type="ECO:0000313" key="2">
    <source>
        <dbReference type="Proteomes" id="UP001526225"/>
    </source>
</evidence>
<dbReference type="GO" id="GO:0005524">
    <property type="term" value="F:ATP binding"/>
    <property type="evidence" value="ECO:0007669"/>
    <property type="project" value="UniProtKB-KW"/>
</dbReference>
<sequence>MPKYFKAGTIPSGGNMYFLYGGKGTKKTRAIKLFSGNKLVLSFDGSYSALADTDNVKLIAYGEADAPQIQAQVRADLSRFLYDYNKETKQINLDENGRKKIAPDVDMIVLDNVSALQNWVIDNIENASKDGRQNWNLVQKWFRDLGAELRELGIPVLATAHQVDGANPNTFKPDMNDKTRNAFAGWFDILGRIHKESGEFMVDVDPEKGNEGANRLDTRTNFKLDDLLKDDTQTTTNTETKEEGN</sequence>